<comment type="caution">
    <text evidence="2">The sequence shown here is derived from an EMBL/GenBank/DDBJ whole genome shotgun (WGS) entry which is preliminary data.</text>
</comment>
<dbReference type="Proteomes" id="UP000625711">
    <property type="component" value="Unassembled WGS sequence"/>
</dbReference>
<evidence type="ECO:0000256" key="1">
    <source>
        <dbReference type="SAM" id="SignalP"/>
    </source>
</evidence>
<protein>
    <submittedName>
        <fullName evidence="2">Uncharacterized protein</fullName>
    </submittedName>
</protein>
<feature type="chain" id="PRO_5032558731" evidence="1">
    <location>
        <begin position="17"/>
        <end position="117"/>
    </location>
</feature>
<dbReference type="EMBL" id="JAACXV010018678">
    <property type="protein sequence ID" value="KAF7264002.1"/>
    <property type="molecule type" value="Genomic_DNA"/>
</dbReference>
<dbReference type="AlphaFoldDB" id="A0A834HKW7"/>
<sequence length="117" mass="11257">MYQLVLIASFVGIALGTSPGLHGYAYGNGASLSSGSASAGAGGSGASIGTPVYGSILTPHGVNYGHHQVSRIDSYSPGYIGGASSSGSFNTNGQGGGFGGSGAHGVYNSYGGSGGRY</sequence>
<accession>A0A834HKW7</accession>
<organism evidence="2 3">
    <name type="scientific">Rhynchophorus ferrugineus</name>
    <name type="common">Red palm weevil</name>
    <name type="synonym">Curculio ferrugineus</name>
    <dbReference type="NCBI Taxonomy" id="354439"/>
    <lineage>
        <taxon>Eukaryota</taxon>
        <taxon>Metazoa</taxon>
        <taxon>Ecdysozoa</taxon>
        <taxon>Arthropoda</taxon>
        <taxon>Hexapoda</taxon>
        <taxon>Insecta</taxon>
        <taxon>Pterygota</taxon>
        <taxon>Neoptera</taxon>
        <taxon>Endopterygota</taxon>
        <taxon>Coleoptera</taxon>
        <taxon>Polyphaga</taxon>
        <taxon>Cucujiformia</taxon>
        <taxon>Curculionidae</taxon>
        <taxon>Dryophthorinae</taxon>
        <taxon>Rhynchophorus</taxon>
    </lineage>
</organism>
<feature type="signal peptide" evidence="1">
    <location>
        <begin position="1"/>
        <end position="16"/>
    </location>
</feature>
<evidence type="ECO:0000313" key="2">
    <source>
        <dbReference type="EMBL" id="KAF7264002.1"/>
    </source>
</evidence>
<evidence type="ECO:0000313" key="3">
    <source>
        <dbReference type="Proteomes" id="UP000625711"/>
    </source>
</evidence>
<gene>
    <name evidence="2" type="ORF">GWI33_000775</name>
</gene>
<reference evidence="2" key="1">
    <citation type="submission" date="2020-08" db="EMBL/GenBank/DDBJ databases">
        <title>Genome sequencing and assembly of the red palm weevil Rhynchophorus ferrugineus.</title>
        <authorList>
            <person name="Dias G.B."/>
            <person name="Bergman C.M."/>
            <person name="Manee M."/>
        </authorList>
    </citation>
    <scope>NUCLEOTIDE SEQUENCE</scope>
    <source>
        <strain evidence="2">AA-2017</strain>
        <tissue evidence="2">Whole larva</tissue>
    </source>
</reference>
<keyword evidence="1" id="KW-0732">Signal</keyword>
<keyword evidence="3" id="KW-1185">Reference proteome</keyword>
<name>A0A834HKW7_RHYFE</name>
<proteinExistence type="predicted"/>